<feature type="compositionally biased region" description="Polar residues" evidence="1">
    <location>
        <begin position="129"/>
        <end position="152"/>
    </location>
</feature>
<dbReference type="CDD" id="cd02440">
    <property type="entry name" value="AdoMet_MTases"/>
    <property type="match status" value="1"/>
</dbReference>
<dbReference type="InterPro" id="IPR029063">
    <property type="entry name" value="SAM-dependent_MTases_sf"/>
</dbReference>
<dbReference type="Gene3D" id="3.40.50.150">
    <property type="entry name" value="Vaccinia Virus protein VP39"/>
    <property type="match status" value="1"/>
</dbReference>
<evidence type="ECO:0000313" key="4">
    <source>
        <dbReference type="Proteomes" id="UP000053958"/>
    </source>
</evidence>
<evidence type="ECO:0000256" key="1">
    <source>
        <dbReference type="SAM" id="MobiDB-lite"/>
    </source>
</evidence>
<protein>
    <recommendedName>
        <fullName evidence="5">UMTA methyltransferase family protein</fullName>
    </recommendedName>
</protein>
<dbReference type="SUPFAM" id="SSF53335">
    <property type="entry name" value="S-adenosyl-L-methionine-dependent methyltransferases"/>
    <property type="match status" value="1"/>
</dbReference>
<dbReference type="RefSeq" id="XP_013326652.1">
    <property type="nucleotide sequence ID" value="XM_013471198.1"/>
</dbReference>
<feature type="chain" id="PRO_5002481799" description="UMTA methyltransferase family protein" evidence="2">
    <location>
        <begin position="21"/>
        <end position="437"/>
    </location>
</feature>
<comment type="caution">
    <text evidence="3">The sequence shown here is derived from an EMBL/GenBank/DDBJ whole genome shotgun (WGS) entry which is preliminary data.</text>
</comment>
<dbReference type="EMBL" id="LASV01000296">
    <property type="protein sequence ID" value="KKA20040.1"/>
    <property type="molecule type" value="Genomic_DNA"/>
</dbReference>
<feature type="region of interest" description="Disordered" evidence="1">
    <location>
        <begin position="119"/>
        <end position="164"/>
    </location>
</feature>
<proteinExistence type="predicted"/>
<dbReference type="Pfam" id="PF13489">
    <property type="entry name" value="Methyltransf_23"/>
    <property type="match status" value="1"/>
</dbReference>
<dbReference type="GO" id="GO:0008168">
    <property type="term" value="F:methyltransferase activity"/>
    <property type="evidence" value="ECO:0007669"/>
    <property type="project" value="TreeGrafter"/>
</dbReference>
<feature type="signal peptide" evidence="2">
    <location>
        <begin position="1"/>
        <end position="20"/>
    </location>
</feature>
<dbReference type="PANTHER" id="PTHR43591">
    <property type="entry name" value="METHYLTRANSFERASE"/>
    <property type="match status" value="1"/>
</dbReference>
<gene>
    <name evidence="3" type="ORF">T310_5958</name>
</gene>
<keyword evidence="2" id="KW-0732">Signal</keyword>
<reference evidence="3 4" key="1">
    <citation type="submission" date="2015-04" db="EMBL/GenBank/DDBJ databases">
        <authorList>
            <person name="Heijne W.H."/>
            <person name="Fedorova N.D."/>
            <person name="Nierman W.C."/>
            <person name="Vollebregt A.W."/>
            <person name="Zhao Z."/>
            <person name="Wu L."/>
            <person name="Kumar M."/>
            <person name="Stam H."/>
            <person name="van den Berg M.A."/>
            <person name="Pel H.J."/>
        </authorList>
    </citation>
    <scope>NUCLEOTIDE SEQUENCE [LARGE SCALE GENOMIC DNA]</scope>
    <source>
        <strain evidence="3 4">CBS 393.64</strain>
    </source>
</reference>
<dbReference type="STRING" id="1408163.A0A0F4YPK3"/>
<sequence length="437" mass="49575">MIALVLCLLSNSLLLHRVCTKITNMDSNEQEEDIKEGAVYTDGKEHQGGTQQSDIRVLAIILSCGDCTAIARPDCWNGNYFRSDRRRLHVAQIGYQAGFSRPIRFFDWDTLAGKYGNVRNNMAGDPEQEAQTAGQGAETSAPSNQPPTTENPPQVEPQVDQDASQDLDSAYDTFEHGRRYHAYHDGAYLAPNDEQEQDRMDLVHHVYYLLMGGKLHLAPISPNPQRVLDLGTGTGMWAIDFAELPPNCIFEIDDFEEEWVYTTPFDFIHGRELEGCIADDERLFRQAFKHLRSGGYIELQCAAPYFLSHDNTAEKAKYCQMWVKGLRDGGIKFGKPFHNVPEWKDKLKKAGFVDVQETILENAIGKWPDDPERKQAGELQEYQQIQAIESYTPAMFSRVLGWSQEEIAVLMANAKKEVKNPDLHMYIPIHVVYGRKP</sequence>
<dbReference type="GeneID" id="25318278"/>
<dbReference type="Proteomes" id="UP000053958">
    <property type="component" value="Unassembled WGS sequence"/>
</dbReference>
<evidence type="ECO:0008006" key="5">
    <source>
        <dbReference type="Google" id="ProtNLM"/>
    </source>
</evidence>
<dbReference type="OrthoDB" id="2013972at2759"/>
<keyword evidence="4" id="KW-1185">Reference proteome</keyword>
<name>A0A0F4YPK3_RASE3</name>
<evidence type="ECO:0000313" key="3">
    <source>
        <dbReference type="EMBL" id="KKA20040.1"/>
    </source>
</evidence>
<dbReference type="AlphaFoldDB" id="A0A0F4YPK3"/>
<dbReference type="PANTHER" id="PTHR43591:SF31">
    <property type="entry name" value="LAEA-LIKE, PUTATIVE (AFU_ORTHOLOGUE AFUA_8G01930)-RELATED"/>
    <property type="match status" value="1"/>
</dbReference>
<accession>A0A0F4YPK3</accession>
<organism evidence="3 4">
    <name type="scientific">Rasamsonia emersonii (strain ATCC 16479 / CBS 393.64 / IMI 116815)</name>
    <dbReference type="NCBI Taxonomy" id="1408163"/>
    <lineage>
        <taxon>Eukaryota</taxon>
        <taxon>Fungi</taxon>
        <taxon>Dikarya</taxon>
        <taxon>Ascomycota</taxon>
        <taxon>Pezizomycotina</taxon>
        <taxon>Eurotiomycetes</taxon>
        <taxon>Eurotiomycetidae</taxon>
        <taxon>Eurotiales</taxon>
        <taxon>Trichocomaceae</taxon>
        <taxon>Rasamsonia</taxon>
    </lineage>
</organism>
<evidence type="ECO:0000256" key="2">
    <source>
        <dbReference type="SAM" id="SignalP"/>
    </source>
</evidence>